<name>A0A4D4KJR9_STRVO</name>
<dbReference type="Proteomes" id="UP000301309">
    <property type="component" value="Unassembled WGS sequence"/>
</dbReference>
<dbReference type="AlphaFoldDB" id="A0A4D4KJR9"/>
<comment type="caution">
    <text evidence="1">The sequence shown here is derived from an EMBL/GenBank/DDBJ whole genome shotgun (WGS) entry which is preliminary data.</text>
</comment>
<evidence type="ECO:0000313" key="1">
    <source>
        <dbReference type="EMBL" id="GDY49391.1"/>
    </source>
</evidence>
<keyword evidence="2" id="KW-1185">Reference proteome</keyword>
<gene>
    <name evidence="1" type="ORF">SVIO_000140</name>
</gene>
<evidence type="ECO:0000313" key="2">
    <source>
        <dbReference type="Proteomes" id="UP000301309"/>
    </source>
</evidence>
<proteinExistence type="predicted"/>
<reference evidence="1 2" key="1">
    <citation type="journal article" date="2020" name="Int. J. Syst. Evol. Microbiol.">
        <title>Reclassification of Streptomyces castelarensis and Streptomyces sporoclivatus as later heterotypic synonyms of Streptomyces antimycoticus.</title>
        <authorList>
            <person name="Komaki H."/>
            <person name="Tamura T."/>
        </authorList>
    </citation>
    <scope>NUCLEOTIDE SEQUENCE [LARGE SCALE GENOMIC DNA]</scope>
    <source>
        <strain evidence="1 2">NBRC 13459</strain>
    </source>
</reference>
<dbReference type="RefSeq" id="WP_137975644.1">
    <property type="nucleotide sequence ID" value="NZ_BAAASO010000050.1"/>
</dbReference>
<accession>A0A4D4KJR9</accession>
<protein>
    <submittedName>
        <fullName evidence="1">Uncharacterized protein</fullName>
    </submittedName>
</protein>
<sequence length="146" mass="16137">MTEPPFTSYDLPDARTLYRARVAAYRVRAEAPDRLARVMCAHLAAAVCDILTGSTFRGPFDARWLEMTLHPAGDVVVSGRYWTQAGECRDLADAGDTFGMGEWADELGAWNRDGWAPLCTASDVRQDGTITFRLDLVRAAELPEVL</sequence>
<organism evidence="1 2">
    <name type="scientific">Streptomyces violaceusniger</name>
    <dbReference type="NCBI Taxonomy" id="68280"/>
    <lineage>
        <taxon>Bacteria</taxon>
        <taxon>Bacillati</taxon>
        <taxon>Actinomycetota</taxon>
        <taxon>Actinomycetes</taxon>
        <taxon>Kitasatosporales</taxon>
        <taxon>Streptomycetaceae</taxon>
        <taxon>Streptomyces</taxon>
        <taxon>Streptomyces violaceusniger group</taxon>
    </lineage>
</organism>
<dbReference type="OrthoDB" id="4236711at2"/>
<dbReference type="EMBL" id="BJHW01000001">
    <property type="protein sequence ID" value="GDY49391.1"/>
    <property type="molecule type" value="Genomic_DNA"/>
</dbReference>